<evidence type="ECO:0000256" key="6">
    <source>
        <dbReference type="ARBA" id="ARBA00061445"/>
    </source>
</evidence>
<evidence type="ECO:0000313" key="12">
    <source>
        <dbReference type="Proteomes" id="UP001230051"/>
    </source>
</evidence>
<dbReference type="EMBL" id="JAGXEW010000009">
    <property type="protein sequence ID" value="KAK1168186.1"/>
    <property type="molecule type" value="Genomic_DNA"/>
</dbReference>
<dbReference type="PANTHER" id="PTHR13473">
    <property type="entry name" value="MITOCHONDRIAL RIBOSOMAL PROTEIN L48"/>
    <property type="match status" value="1"/>
</dbReference>
<evidence type="ECO:0000256" key="8">
    <source>
        <dbReference type="ARBA" id="ARBA00084068"/>
    </source>
</evidence>
<dbReference type="GO" id="GO:0005761">
    <property type="term" value="C:mitochondrial ribosome"/>
    <property type="evidence" value="ECO:0007669"/>
    <property type="project" value="InterPro"/>
</dbReference>
<sequence length="210" mass="23821">MNPLLTKTLFARNEKVLQQAVSVLRLAVSNPRPVLGCVLQSSERQYRSMPTHGIGRYKYLLPKEVPKKKKEKLQVKAIKTGTDTEYGVLNVQVSGHDMTIVEHYSQYVHNLCNRLKIKVDESYALPTKCTEVMLLQEQGTKMFADAVLSTHERIVQLSGLSSTLAPVFLEVLLRNQPEGVQLSIKEHTEADFYARFKARPELEELIAQIN</sequence>
<keyword evidence="2" id="KW-0809">Transit peptide</keyword>
<evidence type="ECO:0000313" key="11">
    <source>
        <dbReference type="EMBL" id="KAK1169481.1"/>
    </source>
</evidence>
<evidence type="ECO:0000313" key="10">
    <source>
        <dbReference type="EMBL" id="KAK1168186.1"/>
    </source>
</evidence>
<name>A0AAD8DHI3_ACIOX</name>
<dbReference type="GO" id="GO:0005743">
    <property type="term" value="C:mitochondrial inner membrane"/>
    <property type="evidence" value="ECO:0007669"/>
    <property type="project" value="UniProtKB-ARBA"/>
</dbReference>
<comment type="subcellular location">
    <subcellularLocation>
        <location evidence="1">Mitochondrion</location>
    </subcellularLocation>
</comment>
<evidence type="ECO:0000259" key="9">
    <source>
        <dbReference type="SMART" id="SM01403"/>
    </source>
</evidence>
<evidence type="ECO:0000256" key="7">
    <source>
        <dbReference type="ARBA" id="ARBA00071667"/>
    </source>
</evidence>
<dbReference type="Pfam" id="PF00338">
    <property type="entry name" value="Ribosomal_S10"/>
    <property type="match status" value="1"/>
</dbReference>
<protein>
    <recommendedName>
        <fullName evidence="7">Large ribosomal subunit protein mL48</fullName>
    </recommendedName>
    <alternativeName>
        <fullName evidence="8">39S ribosomal protein L48, mitochondrial</fullName>
    </alternativeName>
</protein>
<dbReference type="AlphaFoldDB" id="A0AAD8DHI3"/>
<evidence type="ECO:0000256" key="3">
    <source>
        <dbReference type="ARBA" id="ARBA00022980"/>
    </source>
</evidence>
<keyword evidence="12" id="KW-1185">Reference proteome</keyword>
<dbReference type="PANTHER" id="PTHR13473:SF0">
    <property type="entry name" value="LARGE RIBOSOMAL SUBUNIT PROTEIN ML48"/>
    <property type="match status" value="1"/>
</dbReference>
<dbReference type="SUPFAM" id="SSF54999">
    <property type="entry name" value="Ribosomal protein S10"/>
    <property type="match status" value="1"/>
</dbReference>
<dbReference type="InterPro" id="IPR036838">
    <property type="entry name" value="Ribosomal_uS10_dom_sf"/>
</dbReference>
<evidence type="ECO:0000256" key="2">
    <source>
        <dbReference type="ARBA" id="ARBA00022946"/>
    </source>
</evidence>
<gene>
    <name evidence="11" type="primary">MRPL48</name>
    <name evidence="10" type="ORF">AOXY_G11078</name>
    <name evidence="11" type="ORF">AOXY_G8271</name>
</gene>
<dbReference type="SMART" id="SM01403">
    <property type="entry name" value="Ribosomal_S10"/>
    <property type="match status" value="1"/>
</dbReference>
<keyword evidence="3 11" id="KW-0689">Ribosomal protein</keyword>
<dbReference type="GO" id="GO:1990904">
    <property type="term" value="C:ribonucleoprotein complex"/>
    <property type="evidence" value="ECO:0007669"/>
    <property type="project" value="UniProtKB-KW"/>
</dbReference>
<dbReference type="Gene3D" id="3.30.70.600">
    <property type="entry name" value="Ribosomal protein S10 domain"/>
    <property type="match status" value="1"/>
</dbReference>
<dbReference type="Proteomes" id="UP001230051">
    <property type="component" value="Unassembled WGS sequence"/>
</dbReference>
<evidence type="ECO:0000256" key="5">
    <source>
        <dbReference type="ARBA" id="ARBA00023274"/>
    </source>
</evidence>
<evidence type="ECO:0000256" key="1">
    <source>
        <dbReference type="ARBA" id="ARBA00004173"/>
    </source>
</evidence>
<reference evidence="11" key="1">
    <citation type="submission" date="2022-02" db="EMBL/GenBank/DDBJ databases">
        <title>Atlantic sturgeon de novo genome assembly.</title>
        <authorList>
            <person name="Stock M."/>
            <person name="Klopp C."/>
            <person name="Guiguen Y."/>
            <person name="Cabau C."/>
            <person name="Parinello H."/>
            <person name="Santidrian Yebra-Pimentel E."/>
            <person name="Kuhl H."/>
            <person name="Dirks R.P."/>
            <person name="Guessner J."/>
            <person name="Wuertz S."/>
            <person name="Du K."/>
            <person name="Schartl M."/>
        </authorList>
    </citation>
    <scope>NUCLEOTIDE SEQUENCE</scope>
    <source>
        <strain evidence="11">STURGEONOMICS-FGT-2020</strain>
        <tissue evidence="11">Whole blood</tissue>
    </source>
</reference>
<keyword evidence="4" id="KW-0496">Mitochondrion</keyword>
<proteinExistence type="inferred from homology"/>
<feature type="domain" description="Small ribosomal subunit protein uS10" evidence="9">
    <location>
        <begin position="90"/>
        <end position="185"/>
    </location>
</feature>
<comment type="caution">
    <text evidence="11">The sequence shown here is derived from an EMBL/GenBank/DDBJ whole genome shotgun (WGS) entry which is preliminary data.</text>
</comment>
<comment type="similarity">
    <text evidence="6">Belongs to the mitochondrion-specific ribosomal protein mL48 family.</text>
</comment>
<dbReference type="FunFam" id="3.30.70.600:FF:000006">
    <property type="entry name" value="39S ribosomal protein L48, mitochondrial"/>
    <property type="match status" value="1"/>
</dbReference>
<dbReference type="EMBL" id="JAGXEW010000007">
    <property type="protein sequence ID" value="KAK1169481.1"/>
    <property type="molecule type" value="Genomic_DNA"/>
</dbReference>
<dbReference type="InterPro" id="IPR027487">
    <property type="entry name" value="Ribosomal_mL48"/>
</dbReference>
<keyword evidence="5" id="KW-0687">Ribonucleoprotein</keyword>
<accession>A0AAD8DHI3</accession>
<dbReference type="InterPro" id="IPR027486">
    <property type="entry name" value="Ribosomal_uS10_dom"/>
</dbReference>
<evidence type="ECO:0000256" key="4">
    <source>
        <dbReference type="ARBA" id="ARBA00023128"/>
    </source>
</evidence>
<organism evidence="11 12">
    <name type="scientific">Acipenser oxyrinchus oxyrinchus</name>
    <dbReference type="NCBI Taxonomy" id="40147"/>
    <lineage>
        <taxon>Eukaryota</taxon>
        <taxon>Metazoa</taxon>
        <taxon>Chordata</taxon>
        <taxon>Craniata</taxon>
        <taxon>Vertebrata</taxon>
        <taxon>Euteleostomi</taxon>
        <taxon>Actinopterygii</taxon>
        <taxon>Chondrostei</taxon>
        <taxon>Acipenseriformes</taxon>
        <taxon>Acipenseridae</taxon>
        <taxon>Acipenser</taxon>
    </lineage>
</organism>